<dbReference type="Proteomes" id="UP000823775">
    <property type="component" value="Unassembled WGS sequence"/>
</dbReference>
<sequence>KSGPQAKECQYEWIVLVFKAETENRNISKILKGQSNGGSQLRIWKLISKPNSNQSNTALPWGLSWRFHNKRDNCPPDVL</sequence>
<keyword evidence="2" id="KW-1185">Reference proteome</keyword>
<feature type="non-terminal residue" evidence="1">
    <location>
        <position position="1"/>
    </location>
</feature>
<evidence type="ECO:0000313" key="1">
    <source>
        <dbReference type="EMBL" id="MCD7448385.1"/>
    </source>
</evidence>
<protein>
    <submittedName>
        <fullName evidence="1">Uncharacterized protein</fullName>
    </submittedName>
</protein>
<evidence type="ECO:0000313" key="2">
    <source>
        <dbReference type="Proteomes" id="UP000823775"/>
    </source>
</evidence>
<organism evidence="1 2">
    <name type="scientific">Datura stramonium</name>
    <name type="common">Jimsonweed</name>
    <name type="synonym">Common thornapple</name>
    <dbReference type="NCBI Taxonomy" id="4076"/>
    <lineage>
        <taxon>Eukaryota</taxon>
        <taxon>Viridiplantae</taxon>
        <taxon>Streptophyta</taxon>
        <taxon>Embryophyta</taxon>
        <taxon>Tracheophyta</taxon>
        <taxon>Spermatophyta</taxon>
        <taxon>Magnoliopsida</taxon>
        <taxon>eudicotyledons</taxon>
        <taxon>Gunneridae</taxon>
        <taxon>Pentapetalae</taxon>
        <taxon>asterids</taxon>
        <taxon>lamiids</taxon>
        <taxon>Solanales</taxon>
        <taxon>Solanaceae</taxon>
        <taxon>Solanoideae</taxon>
        <taxon>Datureae</taxon>
        <taxon>Datura</taxon>
    </lineage>
</organism>
<feature type="non-terminal residue" evidence="1">
    <location>
        <position position="79"/>
    </location>
</feature>
<gene>
    <name evidence="1" type="ORF">HAX54_041120</name>
</gene>
<reference evidence="1 2" key="1">
    <citation type="journal article" date="2021" name="BMC Genomics">
        <title>Datura genome reveals duplications of psychoactive alkaloid biosynthetic genes and high mutation rate following tissue culture.</title>
        <authorList>
            <person name="Rajewski A."/>
            <person name="Carter-House D."/>
            <person name="Stajich J."/>
            <person name="Litt A."/>
        </authorList>
    </citation>
    <scope>NUCLEOTIDE SEQUENCE [LARGE SCALE GENOMIC DNA]</scope>
    <source>
        <strain evidence="1">AR-01</strain>
    </source>
</reference>
<comment type="caution">
    <text evidence="1">The sequence shown here is derived from an EMBL/GenBank/DDBJ whole genome shotgun (WGS) entry which is preliminary data.</text>
</comment>
<name>A0ABS8RQQ7_DATST</name>
<proteinExistence type="predicted"/>
<dbReference type="EMBL" id="JACEIK010000059">
    <property type="protein sequence ID" value="MCD7448385.1"/>
    <property type="molecule type" value="Genomic_DNA"/>
</dbReference>
<accession>A0ABS8RQQ7</accession>